<evidence type="ECO:0000256" key="4">
    <source>
        <dbReference type="ARBA" id="ARBA00022695"/>
    </source>
</evidence>
<dbReference type="CDD" id="cd02907">
    <property type="entry name" value="Macro_Af1521_BAL-like"/>
    <property type="match status" value="1"/>
</dbReference>
<dbReference type="SUPFAM" id="SSF56399">
    <property type="entry name" value="ADP-ribosylation"/>
    <property type="match status" value="1"/>
</dbReference>
<dbReference type="InterPro" id="IPR037197">
    <property type="entry name" value="WWE_dom_sf"/>
</dbReference>
<dbReference type="PANTHER" id="PTHR14453">
    <property type="entry name" value="PARP/ZINC FINGER CCCH TYPE DOMAIN CONTAINING PROTEIN"/>
    <property type="match status" value="1"/>
</dbReference>
<keyword evidence="3 8" id="KW-0808">Transferase</keyword>
<dbReference type="SMART" id="SM00506">
    <property type="entry name" value="A1pp"/>
    <property type="match status" value="3"/>
</dbReference>
<dbReference type="PANTHER" id="PTHR14453:SF89">
    <property type="entry name" value="PROTEIN MONO-ADP-RIBOSYLTRANSFERASE PARP14"/>
    <property type="match status" value="1"/>
</dbReference>
<dbReference type="InterPro" id="IPR057050">
    <property type="entry name" value="RRM_PARP14_2"/>
</dbReference>
<sequence>MEVSGPFPLVLDGPWGPDPPPRKLLKKLHCYFQSPQRSGGGECVLKTSTSFIHFKGYHIMILVFPYFSARQRVLENKRHELELSREEKLTLTVTLPTAKQEDEDNEEPVPKEVNIFICDLKGNASEDQDTEHPLDRMLDETEDMARESGNEPHLVAFKNAQDLEEYLLILLVENISGLSKNEGDFEVEILPEVESVVLTFLKPFDTRRFIDRCFQNRIVQERKIFVAPLEVTRTILVENLPRDVDENYVTLFFENPKNGGGSIKKVQCLPKVNSALIEFSECKVVKTILTKKLLFNNSPLSMFPYYHSLGTALYGKAKPPAELPEPLKVPIEPYLLKFFHQDDGVIKDITRTMENFHCELTWPQLSCKEPEITLSPSATLVSQRRTKNNIIKTWIEDVSMRFSSLMSEYQVRKYNVDLVVWEAVRDSIGNERVLIEFDKLQETVIIVGRLEDVQKIEPEVKTQIEKATQKIERKKQSIRSEFTVCPGRFSILLNNGLEETLHKEYPELEVTYNSLTKSICLSGLQAEVYKAKSEILEKLHSLAQKSFHIAPQIVQFLQQVDCETFSEYLFAAKKISAIYLMEGKDILLFGSSPQVLSEAEQHMQKALGFKCIDVVDSEILNDYQWETLTDEMNKKHNYSSKTVIIEEQNSDTGVKIMIAGCVSSVDESYQKLYGFIEKNTKIKELVPVKSLTVIQYIKEENEPILENLKKNKVKIDFRTLANERGISLSGPKEEVMKGMPVVKQILESIHVTNFSIDKPGANVLFKDKEEIYKMEAKSKFNCLIRLLEDGDEGNGGSIDGQKVHCKITLGSGILLTVQKGDLTQFPADVVVNAANEELQHHGGLAAALSEAAGPALQRECDQIIKQQGRIRPGCAVVSGAGQLPYQQVIHAVGPRWRKEHAYRCELLLKNAVTECLYQAELSGHTSIAIPALSSGHFDFPLKTCTETIALAIKENFQGLRHKCSLKEIHLVDSSEKTAQAFYEAVKTVFKDAFPSNDLLPFTPPESQKTTVRKSTEHRNALASIEAGELSIILIKRDIQDAKSDIIVNTIATDLQLDKAPLSQAILKKAGPELQKELNILGKETTVKPGHVLPTGSYNLDCKFILHVVASPWNNGVGNAKMIMKESIKACLETTDSLSLTSITFPAIGTGKLGFPKATFAKLILSEVLKFSSSRPLKSLKEVYFLLHPSDTDNIQAFKREFSRYTDGTTTSDRASNISDTEEDFLDTIYDSDLGIYKGKIGSLTVQVAPGDITKEESEVIVNSTNESFLLKNGVSKAILDAAGPAVESECAQLAVKPHQNYIITQGGNLGCKKIIHVIGGLDVYKTITDVLQECEKMKYTSISLPAIGTGQAQQDPTKVAESMIDAIENFTQKGSGQSLKEVKMVIFQPQLLKVFGDMVHFLKMYVPLIFLENIFALGFLSQPGKKQDPCVLENVEKSATFQVCGKSKTNVKNAISWLKNLILLEQDTHIYSDESILYFGEKEYSEMNVLQKKLPIRIVIKHGESHLEILGPSKDVLKASRKIDEMIQGVRSQKRAELLSSSIQWQYDDNGVFKSFDKMTNMKIEDAKKGRKKSIDVEIAGEIYTLDFSSNEATNAKGRSLSVNRFKKSEVEIPSHWLTMKNTNLLLVDLKSQDPEYKKVNDEFLRTCPNFKIEKIQRIQNIILWNLYKTKKTLMDEQNPQAKNERCLFHGTDVDSLSHVNSQGFNRVYAGKNATAYGKGTYFAVNASYSSSDTYSKPDQNGKKYMYYVRVLTGDYTLGNSSYLVPPPKNAQNSDVLFDSVTDNMQNPSLFVIFYDNQSYPEYLITFRK</sequence>
<reference evidence="12 13" key="1">
    <citation type="journal article" date="2007" name="Nature">
        <title>Genome of the marsupial Monodelphis domestica reveals innovation in non-coding sequences.</title>
        <authorList>
            <person name="Mikkelsen T.S."/>
            <person name="Wakefield M.J."/>
            <person name="Aken B."/>
            <person name="Amemiya C.T."/>
            <person name="Chang J.L."/>
            <person name="Duke S."/>
            <person name="Garber M."/>
            <person name="Gentles A.J."/>
            <person name="Goodstadt L."/>
            <person name="Heger A."/>
            <person name="Jurka J."/>
            <person name="Kamal M."/>
            <person name="Mauceli E."/>
            <person name="Searle S.M."/>
            <person name="Sharpe T."/>
            <person name="Baker M.L."/>
            <person name="Batzer M.A."/>
            <person name="Benos P.V."/>
            <person name="Belov K."/>
            <person name="Clamp M."/>
            <person name="Cook A."/>
            <person name="Cuff J."/>
            <person name="Das R."/>
            <person name="Davidow L."/>
            <person name="Deakin J.E."/>
            <person name="Fazzari M.J."/>
            <person name="Glass J.L."/>
            <person name="Grabherr M."/>
            <person name="Greally J.M."/>
            <person name="Gu W."/>
            <person name="Hore T.A."/>
            <person name="Huttley G.A."/>
            <person name="Kleber M."/>
            <person name="Jirtle R.L."/>
            <person name="Koina E."/>
            <person name="Lee J.T."/>
            <person name="Mahony S."/>
            <person name="Marra M.A."/>
            <person name="Miller R.D."/>
            <person name="Nicholls R.D."/>
            <person name="Oda M."/>
            <person name="Papenfuss A.T."/>
            <person name="Parra Z.E."/>
            <person name="Pollock D.D."/>
            <person name="Ray D.A."/>
            <person name="Schein J.E."/>
            <person name="Speed T.P."/>
            <person name="Thompson K."/>
            <person name="VandeBerg J.L."/>
            <person name="Wade C.M."/>
            <person name="Walker J.A."/>
            <person name="Waters P.D."/>
            <person name="Webber C."/>
            <person name="Weidman J.R."/>
            <person name="Xie X."/>
            <person name="Zody M.C."/>
            <person name="Baldwin J."/>
            <person name="Abdouelleil A."/>
            <person name="Abdulkadir J."/>
            <person name="Abebe A."/>
            <person name="Abera B."/>
            <person name="Abreu J."/>
            <person name="Acer S.C."/>
            <person name="Aftuck L."/>
            <person name="Alexander A."/>
            <person name="An P."/>
            <person name="Anderson E."/>
            <person name="Anderson S."/>
            <person name="Arachi H."/>
            <person name="Azer M."/>
            <person name="Bachantsang P."/>
            <person name="Barry A."/>
            <person name="Bayul T."/>
            <person name="Berlin A."/>
            <person name="Bessette D."/>
            <person name="Bloom T."/>
            <person name="Bloom T."/>
            <person name="Boguslavskiy L."/>
            <person name="Bonnet C."/>
            <person name="Boukhgalter B."/>
            <person name="Bourzgui I."/>
            <person name="Brown A."/>
            <person name="Cahill P."/>
            <person name="Channer S."/>
            <person name="Cheshatsang Y."/>
            <person name="Chuda L."/>
            <person name="Citroen M."/>
            <person name="Collymore A."/>
            <person name="Cooke P."/>
            <person name="Costello M."/>
            <person name="D'Aco K."/>
            <person name="Daza R."/>
            <person name="De Haan G."/>
            <person name="DeGray S."/>
            <person name="DeMaso C."/>
            <person name="Dhargay N."/>
            <person name="Dooley K."/>
            <person name="Dooley E."/>
            <person name="Doricent M."/>
            <person name="Dorje P."/>
            <person name="Dorjee K."/>
            <person name="Dupes A."/>
            <person name="Elong R."/>
            <person name="Falk J."/>
            <person name="Farina A."/>
            <person name="Faro S."/>
            <person name="Ferguson D."/>
            <person name="Fisher S."/>
            <person name="Foley C.D."/>
            <person name="Franke A."/>
            <person name="Friedrich D."/>
            <person name="Gadbois L."/>
            <person name="Gearin G."/>
            <person name="Gearin C.R."/>
            <person name="Giannoukos G."/>
            <person name="Goode T."/>
            <person name="Graham J."/>
            <person name="Grandbois E."/>
            <person name="Grewal S."/>
            <person name="Gyaltsen K."/>
            <person name="Hafez N."/>
            <person name="Hagos B."/>
            <person name="Hall J."/>
            <person name="Henson C."/>
            <person name="Hollinger A."/>
            <person name="Honan T."/>
            <person name="Huard M.D."/>
            <person name="Hughes L."/>
            <person name="Hurhula B."/>
            <person name="Husby M.E."/>
            <person name="Kamat A."/>
            <person name="Kanga B."/>
            <person name="Kashin S."/>
            <person name="Khazanovich D."/>
            <person name="Kisner P."/>
            <person name="Lance K."/>
            <person name="Lara M."/>
            <person name="Lee W."/>
            <person name="Lennon N."/>
            <person name="Letendre F."/>
            <person name="LeVine R."/>
            <person name="Lipovsky A."/>
            <person name="Liu X."/>
            <person name="Liu J."/>
            <person name="Liu S."/>
            <person name="Lokyitsang T."/>
            <person name="Lokyitsang Y."/>
            <person name="Lubonja R."/>
            <person name="Lui A."/>
            <person name="MacDonald P."/>
            <person name="Magnisalis V."/>
            <person name="Maru K."/>
            <person name="Matthews C."/>
            <person name="McCusker W."/>
            <person name="McDonough S."/>
            <person name="Mehta T."/>
            <person name="Meldrim J."/>
            <person name="Meneus L."/>
            <person name="Mihai O."/>
            <person name="Mihalev A."/>
            <person name="Mihova T."/>
            <person name="Mittelman R."/>
            <person name="Mlenga V."/>
            <person name="Montmayeur A."/>
            <person name="Mulrain L."/>
            <person name="Navidi A."/>
            <person name="Naylor J."/>
            <person name="Negash T."/>
            <person name="Nguyen T."/>
            <person name="Nguyen N."/>
            <person name="Nicol R."/>
            <person name="Norbu C."/>
            <person name="Norbu N."/>
            <person name="Novod N."/>
            <person name="O'Neill B."/>
            <person name="Osman S."/>
            <person name="Markiewicz E."/>
            <person name="Oyono O.L."/>
            <person name="Patti C."/>
            <person name="Phunkhang P."/>
            <person name="Pierre F."/>
            <person name="Priest M."/>
            <person name="Raghuraman S."/>
            <person name="Rege F."/>
            <person name="Reyes R."/>
            <person name="Rise C."/>
            <person name="Rogov P."/>
            <person name="Ross K."/>
            <person name="Ryan E."/>
            <person name="Settipalli S."/>
            <person name="Shea T."/>
            <person name="Sherpa N."/>
            <person name="Shi L."/>
            <person name="Shih D."/>
            <person name="Sparrow T."/>
            <person name="Spaulding J."/>
            <person name="Stalker J."/>
            <person name="Stange-Thomann N."/>
            <person name="Stavropoulos S."/>
            <person name="Stone C."/>
            <person name="Strader C."/>
            <person name="Tesfaye S."/>
            <person name="Thomson T."/>
            <person name="Thoulutsang Y."/>
            <person name="Thoulutsang D."/>
            <person name="Topham K."/>
            <person name="Topping I."/>
            <person name="Tsamla T."/>
            <person name="Vassiliev H."/>
            <person name="Vo A."/>
            <person name="Wangchuk T."/>
            <person name="Wangdi T."/>
            <person name="Weiand M."/>
            <person name="Wilkinson J."/>
            <person name="Wilson A."/>
            <person name="Yadav S."/>
            <person name="Young G."/>
            <person name="Yu Q."/>
            <person name="Zembek L."/>
            <person name="Zhong D."/>
            <person name="Zimmer A."/>
            <person name="Zwirko Z."/>
            <person name="Jaffe D.B."/>
            <person name="Alvarez P."/>
            <person name="Brockman W."/>
            <person name="Butler J."/>
            <person name="Chin C."/>
            <person name="Gnerre S."/>
            <person name="MacCallum I."/>
            <person name="Graves J.A."/>
            <person name="Ponting C.P."/>
            <person name="Breen M."/>
            <person name="Samollow P.B."/>
            <person name="Lander E.S."/>
            <person name="Lindblad-Toh K."/>
        </authorList>
    </citation>
    <scope>NUCLEOTIDE SEQUENCE [LARGE SCALE GENOMIC DNA]</scope>
</reference>
<dbReference type="Pfam" id="PF23084">
    <property type="entry name" value="KH_PARP14_1"/>
    <property type="match status" value="1"/>
</dbReference>
<evidence type="ECO:0000259" key="11">
    <source>
        <dbReference type="PROSITE" id="PS51154"/>
    </source>
</evidence>
<dbReference type="InterPro" id="IPR057051">
    <property type="entry name" value="PARP14_RPM_1"/>
</dbReference>
<reference evidence="12" key="2">
    <citation type="submission" date="2025-08" db="UniProtKB">
        <authorList>
            <consortium name="Ensembl"/>
        </authorList>
    </citation>
    <scope>IDENTIFICATION</scope>
</reference>
<dbReference type="InterPro" id="IPR012317">
    <property type="entry name" value="Poly(ADP-ribose)pol_cat_dom"/>
</dbReference>
<dbReference type="InterPro" id="IPR004170">
    <property type="entry name" value="WWE_dom"/>
</dbReference>
<evidence type="ECO:0000313" key="12">
    <source>
        <dbReference type="Ensembl" id="ENSMODP00000044974.1"/>
    </source>
</evidence>
<feature type="domain" description="Macro" evidence="11">
    <location>
        <begin position="1232"/>
        <end position="1403"/>
    </location>
</feature>
<dbReference type="CDD" id="cd01439">
    <property type="entry name" value="TCCD_inducible_PARP_like"/>
    <property type="match status" value="1"/>
</dbReference>
<dbReference type="InterPro" id="IPR057043">
    <property type="entry name" value="PARP14_KH_2"/>
</dbReference>
<evidence type="ECO:0000259" key="10">
    <source>
        <dbReference type="PROSITE" id="PS51059"/>
    </source>
</evidence>
<dbReference type="Pfam" id="PF23245">
    <property type="entry name" value="RRM_PARP14_2"/>
    <property type="match status" value="1"/>
</dbReference>
<evidence type="ECO:0000256" key="1">
    <source>
        <dbReference type="ARBA" id="ARBA00004123"/>
    </source>
</evidence>
<dbReference type="InterPro" id="IPR057047">
    <property type="entry name" value="PARP14_KH_5"/>
</dbReference>
<dbReference type="EC" id="2.4.2.-" evidence="8"/>
<proteinExistence type="inferred from homology"/>
<evidence type="ECO:0000256" key="8">
    <source>
        <dbReference type="RuleBase" id="RU362114"/>
    </source>
</evidence>
<dbReference type="InterPro" id="IPR012677">
    <property type="entry name" value="Nucleotide-bd_a/b_plait_sf"/>
</dbReference>
<dbReference type="InterPro" id="IPR057048">
    <property type="entry name" value="PARP14_KH_6"/>
</dbReference>
<dbReference type="Pfam" id="PF01661">
    <property type="entry name" value="Macro"/>
    <property type="match status" value="3"/>
</dbReference>
<dbReference type="SUPFAM" id="SSF117839">
    <property type="entry name" value="WWE domain"/>
    <property type="match status" value="1"/>
</dbReference>
<reference evidence="12" key="3">
    <citation type="submission" date="2025-09" db="UniProtKB">
        <authorList>
            <consortium name="Ensembl"/>
        </authorList>
    </citation>
    <scope>IDENTIFICATION</scope>
</reference>
<dbReference type="PROSITE" id="PS50918">
    <property type="entry name" value="WWE"/>
    <property type="match status" value="1"/>
</dbReference>
<evidence type="ECO:0000313" key="13">
    <source>
        <dbReference type="Proteomes" id="UP000002280"/>
    </source>
</evidence>
<dbReference type="PROSITE" id="PS51154">
    <property type="entry name" value="MACRO"/>
    <property type="match status" value="3"/>
</dbReference>
<comment type="similarity">
    <text evidence="7">Belongs to the ARTD/PARP family.</text>
</comment>
<dbReference type="Pfam" id="PF23222">
    <property type="entry name" value="RRM_PARP14_1"/>
    <property type="match status" value="1"/>
</dbReference>
<dbReference type="Pfam" id="PF23085">
    <property type="entry name" value="RRM_PARP14_3"/>
    <property type="match status" value="1"/>
</dbReference>
<dbReference type="PROSITE" id="PS51059">
    <property type="entry name" value="PARP_CATALYTIC"/>
    <property type="match status" value="1"/>
</dbReference>
<dbReference type="InterPro" id="IPR002589">
    <property type="entry name" value="Macro_dom"/>
</dbReference>
<dbReference type="InterPro" id="IPR057044">
    <property type="entry name" value="PARP14_KH_1"/>
</dbReference>
<feature type="domain" description="WWE" evidence="9">
    <location>
        <begin position="1531"/>
        <end position="1608"/>
    </location>
</feature>
<dbReference type="InterPro" id="IPR057049">
    <property type="entry name" value="PARP14_KH_8"/>
</dbReference>
<dbReference type="GeneTree" id="ENSGT00940000154311"/>
<keyword evidence="13" id="KW-1185">Reference proteome</keyword>
<dbReference type="InterPro" id="IPR057046">
    <property type="entry name" value="PARP14_KH_4"/>
</dbReference>
<keyword evidence="5 8" id="KW-0520">NAD</keyword>
<dbReference type="GO" id="GO:0003950">
    <property type="term" value="F:NAD+ poly-ADP-ribosyltransferase activity"/>
    <property type="evidence" value="ECO:0007669"/>
    <property type="project" value="UniProtKB-UniRule"/>
</dbReference>
<dbReference type="Gene3D" id="3.90.228.10">
    <property type="match status" value="1"/>
</dbReference>
<protein>
    <recommendedName>
        <fullName evidence="8">Poly [ADP-ribose] polymerase</fullName>
        <shortName evidence="8">PARP</shortName>
        <ecNumber evidence="8">2.4.2.-</ecNumber>
    </recommendedName>
</protein>
<feature type="domain" description="Macro" evidence="11">
    <location>
        <begin position="1018"/>
        <end position="1205"/>
    </location>
</feature>
<dbReference type="Proteomes" id="UP000002280">
    <property type="component" value="Chromosome 4"/>
</dbReference>
<evidence type="ECO:0000256" key="6">
    <source>
        <dbReference type="ARBA" id="ARBA00023242"/>
    </source>
</evidence>
<dbReference type="Pfam" id="PF22005">
    <property type="entry name" value="WWE_1"/>
    <property type="match status" value="1"/>
</dbReference>
<keyword evidence="6" id="KW-0539">Nucleus</keyword>
<dbReference type="FunFam" id="3.90.228.10:FF:000008">
    <property type="entry name" value="Poly [ADP-ribose] polymerase"/>
    <property type="match status" value="1"/>
</dbReference>
<keyword evidence="2 8" id="KW-0328">Glycosyltransferase</keyword>
<evidence type="ECO:0000259" key="9">
    <source>
        <dbReference type="PROSITE" id="PS50918"/>
    </source>
</evidence>
<dbReference type="Pfam" id="PF23254">
    <property type="entry name" value="KH_PARP14_8"/>
    <property type="match status" value="1"/>
</dbReference>
<dbReference type="InterPro" id="IPR057045">
    <property type="entry name" value="PARP14_KH_3"/>
</dbReference>
<dbReference type="SUPFAM" id="SSF52949">
    <property type="entry name" value="Macro domain-like"/>
    <property type="match status" value="3"/>
</dbReference>
<dbReference type="InterPro" id="IPR054596">
    <property type="entry name" value="PARP14_WWE"/>
</dbReference>
<dbReference type="CDD" id="cd02903">
    <property type="entry name" value="Macro_BAL-like"/>
    <property type="match status" value="2"/>
</dbReference>
<dbReference type="GO" id="GO:0016779">
    <property type="term" value="F:nucleotidyltransferase activity"/>
    <property type="evidence" value="ECO:0007669"/>
    <property type="project" value="UniProtKB-KW"/>
</dbReference>
<evidence type="ECO:0000256" key="2">
    <source>
        <dbReference type="ARBA" id="ARBA00022676"/>
    </source>
</evidence>
<evidence type="ECO:0000256" key="5">
    <source>
        <dbReference type="ARBA" id="ARBA00023027"/>
    </source>
</evidence>
<name>A0A5F8GC62_MONDO</name>
<dbReference type="Pfam" id="PF00644">
    <property type="entry name" value="PARP"/>
    <property type="match status" value="1"/>
</dbReference>
<dbReference type="InterPro" id="IPR043472">
    <property type="entry name" value="Macro_dom-like"/>
</dbReference>
<comment type="subcellular location">
    <subcellularLocation>
        <location evidence="1">Nucleus</location>
    </subcellularLocation>
</comment>
<evidence type="ECO:0000256" key="7">
    <source>
        <dbReference type="ARBA" id="ARBA00024347"/>
    </source>
</evidence>
<accession>A0A5F8GC62</accession>
<dbReference type="Gene3D" id="3.30.720.50">
    <property type="match status" value="1"/>
</dbReference>
<feature type="domain" description="PARP catalytic" evidence="10">
    <location>
        <begin position="1613"/>
        <end position="1809"/>
    </location>
</feature>
<dbReference type="Ensembl" id="ENSMODT00000081422.1">
    <property type="protein sequence ID" value="ENSMODP00000044974.1"/>
    <property type="gene ID" value="ENSMODG00000018318.4"/>
</dbReference>
<dbReference type="InterPro" id="IPR052056">
    <property type="entry name" value="Mono-ARTD/PARP"/>
</dbReference>
<dbReference type="Pfam" id="PF23252">
    <property type="entry name" value="KH_PARP14_5"/>
    <property type="match status" value="1"/>
</dbReference>
<dbReference type="Pfam" id="PF23253">
    <property type="entry name" value="KH_PARP14_6"/>
    <property type="match status" value="1"/>
</dbReference>
<dbReference type="Bgee" id="ENSMODG00000018318">
    <property type="expression patterns" value="Expressed in blood and 19 other cell types or tissues"/>
</dbReference>
<feature type="domain" description="Macro" evidence="11">
    <location>
        <begin position="802"/>
        <end position="989"/>
    </location>
</feature>
<dbReference type="GO" id="GO:0005634">
    <property type="term" value="C:nucleus"/>
    <property type="evidence" value="ECO:0007669"/>
    <property type="project" value="UniProtKB-SubCell"/>
</dbReference>
<keyword evidence="4" id="KW-0548">Nucleotidyltransferase</keyword>
<dbReference type="Gene3D" id="3.40.220.10">
    <property type="entry name" value="Leucine Aminopeptidase, subunit E, domain 1"/>
    <property type="match status" value="3"/>
</dbReference>
<evidence type="ECO:0000256" key="3">
    <source>
        <dbReference type="ARBA" id="ARBA00022679"/>
    </source>
</evidence>
<dbReference type="Pfam" id="PF23249">
    <property type="entry name" value="KH_PARP14_3"/>
    <property type="match status" value="1"/>
</dbReference>
<dbReference type="Pfam" id="PF23248">
    <property type="entry name" value="KH_PARP14_2"/>
    <property type="match status" value="1"/>
</dbReference>
<organism evidence="12 13">
    <name type="scientific">Monodelphis domestica</name>
    <name type="common">Gray short-tailed opossum</name>
    <dbReference type="NCBI Taxonomy" id="13616"/>
    <lineage>
        <taxon>Eukaryota</taxon>
        <taxon>Metazoa</taxon>
        <taxon>Chordata</taxon>
        <taxon>Craniata</taxon>
        <taxon>Vertebrata</taxon>
        <taxon>Euteleostomi</taxon>
        <taxon>Mammalia</taxon>
        <taxon>Metatheria</taxon>
        <taxon>Didelphimorphia</taxon>
        <taxon>Didelphidae</taxon>
        <taxon>Monodelphis</taxon>
    </lineage>
</organism>
<dbReference type="Pfam" id="PF23251">
    <property type="entry name" value="KH_PARP14_4"/>
    <property type="match status" value="1"/>
</dbReference>
<dbReference type="Gene3D" id="3.30.70.330">
    <property type="match status" value="2"/>
</dbReference>